<dbReference type="EMBL" id="EQ978972">
    <property type="protein sequence ID" value="EEF25765.1"/>
    <property type="molecule type" value="Genomic_DNA"/>
</dbReference>
<keyword evidence="3" id="KW-1185">Reference proteome</keyword>
<gene>
    <name evidence="2" type="ORF">RCOM_1825780</name>
</gene>
<feature type="region of interest" description="Disordered" evidence="1">
    <location>
        <begin position="66"/>
        <end position="98"/>
    </location>
</feature>
<sequence length="501" mass="54829">MALPPSTRISLAPSVGVHFDAQQFRFGQRRPWRRAVVMLRRCVRQHRRLQTHQADVEARGRRCGAQTLGRGQLGQRRRDRHGEGDGSGHQMLAEHRQGGDEARRVYAYRFALGRVDHHRQVVAVLERRQFHGQGRQQLGPVGLGRLAQQRLGHGDVPRGQAGRTWNLQLGDELLRLGGRLQPPGRTRRRHDILARARLIIVVEGADRLIGARHLLGRRQRLAVGVAEEQERLGAPLAQIAARIQIVGIIVRQGRIAVALLLARPDVPDAVDIGVVQEEQRIDRRHIRLHEAVAVGGFAVGIGPDAADAVVHLVVRLTLHHAEAGDAAVELRLGAGEADEVARRQGVVEHPGRYSAVGYVVEPRPLRGRAARVGRREEHRPALGPNVEQQVGRETQAADQQLLILVVAKPGPELLQHRAEGVVEGVQALDVGGIVGIQHALEHLGRHLRIGRPVPVREGEAGVAAELAHDLLEPADIAAVPDHEPPVAVRAVDRVGQGVIVP</sequence>
<dbReference type="InParanoid" id="B9TEE9"/>
<evidence type="ECO:0000256" key="1">
    <source>
        <dbReference type="SAM" id="MobiDB-lite"/>
    </source>
</evidence>
<proteinExistence type="predicted"/>
<name>B9TEE9_RICCO</name>
<evidence type="ECO:0000313" key="2">
    <source>
        <dbReference type="EMBL" id="EEF25765.1"/>
    </source>
</evidence>
<feature type="non-terminal residue" evidence="2">
    <location>
        <position position="501"/>
    </location>
</feature>
<accession>B9TEE9</accession>
<protein>
    <submittedName>
        <fullName evidence="2">Uncharacterized protein</fullName>
    </submittedName>
</protein>
<reference evidence="3" key="1">
    <citation type="journal article" date="2010" name="Nat. Biotechnol.">
        <title>Draft genome sequence of the oilseed species Ricinus communis.</title>
        <authorList>
            <person name="Chan A.P."/>
            <person name="Crabtree J."/>
            <person name="Zhao Q."/>
            <person name="Lorenzi H."/>
            <person name="Orvis J."/>
            <person name="Puiu D."/>
            <person name="Melake-Berhan A."/>
            <person name="Jones K.M."/>
            <person name="Redman J."/>
            <person name="Chen G."/>
            <person name="Cahoon E.B."/>
            <person name="Gedil M."/>
            <person name="Stanke M."/>
            <person name="Haas B.J."/>
            <person name="Wortman J.R."/>
            <person name="Fraser-Liggett C.M."/>
            <person name="Ravel J."/>
            <person name="Rabinowicz P.D."/>
        </authorList>
    </citation>
    <scope>NUCLEOTIDE SEQUENCE [LARGE SCALE GENOMIC DNA]</scope>
    <source>
        <strain evidence="3">cv. Hale</strain>
    </source>
</reference>
<evidence type="ECO:0000313" key="3">
    <source>
        <dbReference type="Proteomes" id="UP000008311"/>
    </source>
</evidence>
<dbReference type="Proteomes" id="UP000008311">
    <property type="component" value="Unassembled WGS sequence"/>
</dbReference>
<organism evidence="2 3">
    <name type="scientific">Ricinus communis</name>
    <name type="common">Castor bean</name>
    <dbReference type="NCBI Taxonomy" id="3988"/>
    <lineage>
        <taxon>Eukaryota</taxon>
        <taxon>Viridiplantae</taxon>
        <taxon>Streptophyta</taxon>
        <taxon>Embryophyta</taxon>
        <taxon>Tracheophyta</taxon>
        <taxon>Spermatophyta</taxon>
        <taxon>Magnoliopsida</taxon>
        <taxon>eudicotyledons</taxon>
        <taxon>Gunneridae</taxon>
        <taxon>Pentapetalae</taxon>
        <taxon>rosids</taxon>
        <taxon>fabids</taxon>
        <taxon>Malpighiales</taxon>
        <taxon>Euphorbiaceae</taxon>
        <taxon>Acalyphoideae</taxon>
        <taxon>Acalypheae</taxon>
        <taxon>Ricinus</taxon>
    </lineage>
</organism>
<feature type="compositionally biased region" description="Basic and acidic residues" evidence="1">
    <location>
        <begin position="80"/>
        <end position="98"/>
    </location>
</feature>
<dbReference type="AlphaFoldDB" id="B9TEE9"/>